<keyword evidence="1" id="KW-1133">Transmembrane helix</keyword>
<name>A0A8X8I8W2_CALTT</name>
<organism evidence="2 3">
    <name type="scientific">Caldalkalibacillus thermarum (strain TA2.A1)</name>
    <dbReference type="NCBI Taxonomy" id="986075"/>
    <lineage>
        <taxon>Bacteria</taxon>
        <taxon>Bacillati</taxon>
        <taxon>Bacillota</taxon>
        <taxon>Bacilli</taxon>
        <taxon>Bacillales</taxon>
        <taxon>Bacillaceae</taxon>
        <taxon>Caldalkalibacillus</taxon>
    </lineage>
</organism>
<protein>
    <submittedName>
        <fullName evidence="2">Putative holin-like toxin</fullName>
    </submittedName>
</protein>
<sequence length="29" mass="3219">MLTTYEAMFLMIAFASLIVSVIAVAQKKK</sequence>
<dbReference type="Proteomes" id="UP000825179">
    <property type="component" value="Chromosome"/>
</dbReference>
<dbReference type="EMBL" id="CP082237">
    <property type="protein sequence ID" value="QZT32930.1"/>
    <property type="molecule type" value="Genomic_DNA"/>
</dbReference>
<accession>A0A8X8I8W2</accession>
<dbReference type="RefSeq" id="WP_222822582.1">
    <property type="nucleotide sequence ID" value="NZ_AFCE01000159.1"/>
</dbReference>
<keyword evidence="3" id="KW-1185">Reference proteome</keyword>
<keyword evidence="1" id="KW-0812">Transmembrane</keyword>
<dbReference type="InterPro" id="IPR031616">
    <property type="entry name" value="BsrE-like"/>
</dbReference>
<reference evidence="2 3" key="1">
    <citation type="journal article" date="2020" name="Extremophiles">
        <title>Genomic analysis of Caldalkalibacillus thermarum TA2.A1 reveals aerobic alkaliphilic metabolism and evolutionary hallmarks linking alkaliphilic bacteria and plant life.</title>
        <authorList>
            <person name="de Jong S.I."/>
            <person name="van den Broek M.A."/>
            <person name="Merkel A.Y."/>
            <person name="de la Torre Cortes P."/>
            <person name="Kalamorz F."/>
            <person name="Cook G.M."/>
            <person name="van Loosdrecht M.C.M."/>
            <person name="McMillan D.G.G."/>
        </authorList>
    </citation>
    <scope>NUCLEOTIDE SEQUENCE [LARGE SCALE GENOMIC DNA]</scope>
    <source>
        <strain evidence="2 3">TA2.A1</strain>
    </source>
</reference>
<proteinExistence type="predicted"/>
<dbReference type="KEGG" id="cthu:HUR95_11365"/>
<feature type="transmembrane region" description="Helical" evidence="1">
    <location>
        <begin position="6"/>
        <end position="25"/>
    </location>
</feature>
<dbReference type="Pfam" id="PF16935">
    <property type="entry name" value="Hol_Tox"/>
    <property type="match status" value="1"/>
</dbReference>
<keyword evidence="1" id="KW-0472">Membrane</keyword>
<evidence type="ECO:0000256" key="1">
    <source>
        <dbReference type="SAM" id="Phobius"/>
    </source>
</evidence>
<dbReference type="AlphaFoldDB" id="A0A8X8I8W2"/>
<evidence type="ECO:0000313" key="3">
    <source>
        <dbReference type="Proteomes" id="UP000825179"/>
    </source>
</evidence>
<evidence type="ECO:0000313" key="2">
    <source>
        <dbReference type="EMBL" id="QZT32930.1"/>
    </source>
</evidence>
<gene>
    <name evidence="2" type="ORF">HUR95_11365</name>
</gene>